<accession>A0AA90NN43</accession>
<feature type="domain" description="DALR anticodon binding" evidence="13">
    <location>
        <begin position="462"/>
        <end position="579"/>
    </location>
</feature>
<keyword evidence="9 11" id="KW-0030">Aminoacyl-tRNA synthetase</keyword>
<comment type="subunit">
    <text evidence="3 11">Monomer.</text>
</comment>
<comment type="similarity">
    <text evidence="2 11 12">Belongs to the class-I aminoacyl-tRNA synthetase family.</text>
</comment>
<keyword evidence="16" id="KW-1185">Reference proteome</keyword>
<dbReference type="PANTHER" id="PTHR11956">
    <property type="entry name" value="ARGINYL-TRNA SYNTHETASE"/>
    <property type="match status" value="1"/>
</dbReference>
<sequence>MNILKLLENQFIKALTAAGAPPNTPAMIRPSARANFGDYQCNAIMAAAKKVGQQPREFAQRVIDNLDLEGTVSKIEIAGPGFINIYLDPLWLGCTLQSIITDERVGVQKVAAKTIVVDYSAPNVAKEMHVGHLRSTVIGDASVRTLEFLGHNVIRQNHLGDWGTQFGMLIAHLEELEKESHEVLSMELANLETFYRAAKKRFDDDKVFAEKARNYVVELQAGNTYCLKLWKKLVNVTLSHNQKTYDRLNVSLTPADVMGESAYNDILPIIIKELKEKDLLTENQGARVVILDEYKNKQGEPMGVIVQKSDGGFLYATTDLAAIRFRCHNLNADRVIYYVDARQSQHFQQVFKIARKTGFAMEHTELDLHAFGMMLGKDGTPFKTRSGGTIKLTDLLDEAEERAAQVIANKATNLDEEQKAHVIKAVAIGSVKYADLSKNRTSDYVFDWDNILSFEGSTAPYLLYAYTRIMSIFRKAGIPTKDLKGNIKITDLTERELALRINQLNETLELVAQEGMPHQLCSYLYELSGAFMKFYESCPINKKSVAEDVRISRLLLCAITARTLKLGLGLLGIETVTQM</sequence>
<evidence type="ECO:0000256" key="11">
    <source>
        <dbReference type="HAMAP-Rule" id="MF_00123"/>
    </source>
</evidence>
<dbReference type="GO" id="GO:0004814">
    <property type="term" value="F:arginine-tRNA ligase activity"/>
    <property type="evidence" value="ECO:0007669"/>
    <property type="project" value="UniProtKB-UniRule"/>
</dbReference>
<feature type="short sequence motif" description="'HIGH' region" evidence="11">
    <location>
        <begin position="122"/>
        <end position="132"/>
    </location>
</feature>
<keyword evidence="7 11" id="KW-0067">ATP-binding</keyword>
<dbReference type="Gene3D" id="3.40.50.620">
    <property type="entry name" value="HUPs"/>
    <property type="match status" value="1"/>
</dbReference>
<dbReference type="HAMAP" id="MF_00123">
    <property type="entry name" value="Arg_tRNA_synth"/>
    <property type="match status" value="1"/>
</dbReference>
<evidence type="ECO:0000259" key="13">
    <source>
        <dbReference type="SMART" id="SM00836"/>
    </source>
</evidence>
<dbReference type="FunFam" id="1.10.730.10:FF:000006">
    <property type="entry name" value="Arginyl-tRNA synthetase 2, mitochondrial"/>
    <property type="match status" value="1"/>
</dbReference>
<feature type="domain" description="Arginyl tRNA synthetase N-terminal" evidence="14">
    <location>
        <begin position="5"/>
        <end position="87"/>
    </location>
</feature>
<dbReference type="GO" id="GO:0005737">
    <property type="term" value="C:cytoplasm"/>
    <property type="evidence" value="ECO:0007669"/>
    <property type="project" value="UniProtKB-SubCell"/>
</dbReference>
<dbReference type="Gene3D" id="1.10.730.10">
    <property type="entry name" value="Isoleucyl-tRNA Synthetase, Domain 1"/>
    <property type="match status" value="1"/>
</dbReference>
<dbReference type="InterPro" id="IPR008909">
    <property type="entry name" value="DALR_anticod-bd"/>
</dbReference>
<keyword evidence="4 11" id="KW-0963">Cytoplasm</keyword>
<dbReference type="FunFam" id="3.40.50.620:FF:000030">
    <property type="entry name" value="Arginine--tRNA ligase"/>
    <property type="match status" value="1"/>
</dbReference>
<reference evidence="15 16" key="1">
    <citation type="journal article" date="2023" name="bioRxiv">
        <title>An intranuclear bacterial parasite of deep-sea mussels expresses apoptosis inhibitors acquired from its host.</title>
        <authorList>
            <person name="Gonzalez Porras M.A."/>
            <person name="Assie A."/>
            <person name="Tietjen M."/>
            <person name="Violette M."/>
            <person name="Kleiner M."/>
            <person name="Gruber-Vodicka H."/>
            <person name="Dubilier N."/>
            <person name="Leisch N."/>
        </authorList>
    </citation>
    <scope>NUCLEOTIDE SEQUENCE [LARGE SCALE GENOMIC DNA]</scope>
    <source>
        <strain evidence="15">IAP13</strain>
    </source>
</reference>
<dbReference type="EMBL" id="JASXSV010000035">
    <property type="protein sequence ID" value="MDP0590229.1"/>
    <property type="molecule type" value="Genomic_DNA"/>
</dbReference>
<dbReference type="InterPro" id="IPR035684">
    <property type="entry name" value="ArgRS_core"/>
</dbReference>
<keyword evidence="8 11" id="KW-0648">Protein biosynthesis</keyword>
<dbReference type="SUPFAM" id="SSF47323">
    <property type="entry name" value="Anticodon-binding domain of a subclass of class I aminoacyl-tRNA synthetases"/>
    <property type="match status" value="1"/>
</dbReference>
<dbReference type="Proteomes" id="UP001178148">
    <property type="component" value="Unassembled WGS sequence"/>
</dbReference>
<evidence type="ECO:0000256" key="3">
    <source>
        <dbReference type="ARBA" id="ARBA00011245"/>
    </source>
</evidence>
<dbReference type="Pfam" id="PF00750">
    <property type="entry name" value="tRNA-synt_1d"/>
    <property type="match status" value="1"/>
</dbReference>
<protein>
    <recommendedName>
        <fullName evidence="11">Arginine--tRNA ligase</fullName>
        <ecNumber evidence="11">6.1.1.19</ecNumber>
    </recommendedName>
    <alternativeName>
        <fullName evidence="11">Arginyl-tRNA synthetase</fullName>
        <shortName evidence="11">ArgRS</shortName>
    </alternativeName>
</protein>
<comment type="catalytic activity">
    <reaction evidence="10 11">
        <text>tRNA(Arg) + L-arginine + ATP = L-arginyl-tRNA(Arg) + AMP + diphosphate</text>
        <dbReference type="Rhea" id="RHEA:20301"/>
        <dbReference type="Rhea" id="RHEA-COMP:9658"/>
        <dbReference type="Rhea" id="RHEA-COMP:9673"/>
        <dbReference type="ChEBI" id="CHEBI:30616"/>
        <dbReference type="ChEBI" id="CHEBI:32682"/>
        <dbReference type="ChEBI" id="CHEBI:33019"/>
        <dbReference type="ChEBI" id="CHEBI:78442"/>
        <dbReference type="ChEBI" id="CHEBI:78513"/>
        <dbReference type="ChEBI" id="CHEBI:456215"/>
        <dbReference type="EC" id="6.1.1.19"/>
    </reaction>
</comment>
<dbReference type="SUPFAM" id="SSF52374">
    <property type="entry name" value="Nucleotidylyl transferase"/>
    <property type="match status" value="1"/>
</dbReference>
<keyword evidence="5 11" id="KW-0436">Ligase</keyword>
<comment type="subcellular location">
    <subcellularLocation>
        <location evidence="1 11">Cytoplasm</location>
    </subcellularLocation>
</comment>
<evidence type="ECO:0000256" key="4">
    <source>
        <dbReference type="ARBA" id="ARBA00022490"/>
    </source>
</evidence>
<evidence type="ECO:0000256" key="7">
    <source>
        <dbReference type="ARBA" id="ARBA00022840"/>
    </source>
</evidence>
<evidence type="ECO:0000256" key="2">
    <source>
        <dbReference type="ARBA" id="ARBA00005594"/>
    </source>
</evidence>
<evidence type="ECO:0000256" key="8">
    <source>
        <dbReference type="ARBA" id="ARBA00022917"/>
    </source>
</evidence>
<evidence type="ECO:0000256" key="12">
    <source>
        <dbReference type="RuleBase" id="RU363038"/>
    </source>
</evidence>
<dbReference type="InterPro" id="IPR014729">
    <property type="entry name" value="Rossmann-like_a/b/a_fold"/>
</dbReference>
<dbReference type="PROSITE" id="PS00178">
    <property type="entry name" value="AA_TRNA_LIGASE_I"/>
    <property type="match status" value="1"/>
</dbReference>
<dbReference type="SUPFAM" id="SSF55190">
    <property type="entry name" value="Arginyl-tRNA synthetase (ArgRS), N-terminal 'additional' domain"/>
    <property type="match status" value="1"/>
</dbReference>
<dbReference type="PANTHER" id="PTHR11956:SF5">
    <property type="entry name" value="ARGININE--TRNA LIGASE, CYTOPLASMIC"/>
    <property type="match status" value="1"/>
</dbReference>
<evidence type="ECO:0000256" key="6">
    <source>
        <dbReference type="ARBA" id="ARBA00022741"/>
    </source>
</evidence>
<evidence type="ECO:0000313" key="16">
    <source>
        <dbReference type="Proteomes" id="UP001178148"/>
    </source>
</evidence>
<dbReference type="EC" id="6.1.1.19" evidence="11"/>
<dbReference type="AlphaFoldDB" id="A0AA90NN43"/>
<dbReference type="SMART" id="SM00836">
    <property type="entry name" value="DALR_1"/>
    <property type="match status" value="1"/>
</dbReference>
<dbReference type="InterPro" id="IPR001278">
    <property type="entry name" value="Arg-tRNA-ligase"/>
</dbReference>
<dbReference type="InterPro" id="IPR009080">
    <property type="entry name" value="tRNAsynth_Ia_anticodon-bd"/>
</dbReference>
<dbReference type="Pfam" id="PF05746">
    <property type="entry name" value="DALR_1"/>
    <property type="match status" value="1"/>
</dbReference>
<evidence type="ECO:0000256" key="1">
    <source>
        <dbReference type="ARBA" id="ARBA00004496"/>
    </source>
</evidence>
<gene>
    <name evidence="11 15" type="primary">argS</name>
    <name evidence="15" type="ORF">QS748_13990</name>
</gene>
<dbReference type="GO" id="GO:0005524">
    <property type="term" value="F:ATP binding"/>
    <property type="evidence" value="ECO:0007669"/>
    <property type="project" value="UniProtKB-UniRule"/>
</dbReference>
<dbReference type="SMART" id="SM01016">
    <property type="entry name" value="Arg_tRNA_synt_N"/>
    <property type="match status" value="1"/>
</dbReference>
<evidence type="ECO:0000256" key="5">
    <source>
        <dbReference type="ARBA" id="ARBA00022598"/>
    </source>
</evidence>
<dbReference type="NCBIfam" id="TIGR00456">
    <property type="entry name" value="argS"/>
    <property type="match status" value="1"/>
</dbReference>
<dbReference type="InterPro" id="IPR001412">
    <property type="entry name" value="aa-tRNA-synth_I_CS"/>
</dbReference>
<keyword evidence="6 11" id="KW-0547">Nucleotide-binding</keyword>
<evidence type="ECO:0000256" key="10">
    <source>
        <dbReference type="ARBA" id="ARBA00049339"/>
    </source>
</evidence>
<comment type="caution">
    <text evidence="15">The sequence shown here is derived from an EMBL/GenBank/DDBJ whole genome shotgun (WGS) entry which is preliminary data.</text>
</comment>
<dbReference type="InterPro" id="IPR005148">
    <property type="entry name" value="Arg-tRNA-synth_N"/>
</dbReference>
<dbReference type="InterPro" id="IPR036695">
    <property type="entry name" value="Arg-tRNA-synth_N_sf"/>
</dbReference>
<dbReference type="PRINTS" id="PR01038">
    <property type="entry name" value="TRNASYNTHARG"/>
</dbReference>
<evidence type="ECO:0000313" key="15">
    <source>
        <dbReference type="EMBL" id="MDP0590229.1"/>
    </source>
</evidence>
<dbReference type="GO" id="GO:0006420">
    <property type="term" value="P:arginyl-tRNA aminoacylation"/>
    <property type="evidence" value="ECO:0007669"/>
    <property type="project" value="UniProtKB-UniRule"/>
</dbReference>
<evidence type="ECO:0000256" key="9">
    <source>
        <dbReference type="ARBA" id="ARBA00023146"/>
    </source>
</evidence>
<organism evidence="15 16">
    <name type="scientific">Candidatus Endonucleibacter bathymodioli</name>
    <dbReference type="NCBI Taxonomy" id="539814"/>
    <lineage>
        <taxon>Bacteria</taxon>
        <taxon>Pseudomonadati</taxon>
        <taxon>Pseudomonadota</taxon>
        <taxon>Gammaproteobacteria</taxon>
        <taxon>Oceanospirillales</taxon>
        <taxon>Endozoicomonadaceae</taxon>
        <taxon>Candidatus Endonucleibacter</taxon>
    </lineage>
</organism>
<evidence type="ECO:0000259" key="14">
    <source>
        <dbReference type="SMART" id="SM01016"/>
    </source>
</evidence>
<dbReference type="Pfam" id="PF03485">
    <property type="entry name" value="Arg_tRNA_synt_N"/>
    <property type="match status" value="1"/>
</dbReference>
<name>A0AA90NN43_9GAMM</name>
<dbReference type="Gene3D" id="3.30.1360.70">
    <property type="entry name" value="Arginyl tRNA synthetase N-terminal domain"/>
    <property type="match status" value="1"/>
</dbReference>
<dbReference type="CDD" id="cd00671">
    <property type="entry name" value="ArgRS_core"/>
    <property type="match status" value="1"/>
</dbReference>
<proteinExistence type="inferred from homology"/>